<name>A0A8H3R0Q6_9GLOM</name>
<comment type="caution">
    <text evidence="5">The sequence shown here is derived from an EMBL/GenBank/DDBJ whole genome shotgun (WGS) entry which is preliminary data.</text>
</comment>
<dbReference type="GO" id="GO:0005576">
    <property type="term" value="C:extracellular region"/>
    <property type="evidence" value="ECO:0007669"/>
    <property type="project" value="UniProtKB-SubCell"/>
</dbReference>
<evidence type="ECO:0000256" key="1">
    <source>
        <dbReference type="ARBA" id="ARBA00004340"/>
    </source>
</evidence>
<dbReference type="AlphaFoldDB" id="A0A8H3R0Q6"/>
<feature type="domain" description="Crinkler effector protein N-terminal" evidence="4">
    <location>
        <begin position="6"/>
        <end position="107"/>
    </location>
</feature>
<keyword evidence="3" id="KW-0964">Secreted</keyword>
<dbReference type="GO" id="GO:0016787">
    <property type="term" value="F:hydrolase activity"/>
    <property type="evidence" value="ECO:0007669"/>
    <property type="project" value="UniProtKB-KW"/>
</dbReference>
<gene>
    <name evidence="5" type="ORF">RCL2_002509700</name>
</gene>
<dbReference type="OrthoDB" id="2445711at2759"/>
<protein>
    <submittedName>
        <fullName evidence="5">P-loop containing nucleoside triphosphate hydrolase protein</fullName>
    </submittedName>
</protein>
<organism evidence="5 6">
    <name type="scientific">Rhizophagus clarus</name>
    <dbReference type="NCBI Taxonomy" id="94130"/>
    <lineage>
        <taxon>Eukaryota</taxon>
        <taxon>Fungi</taxon>
        <taxon>Fungi incertae sedis</taxon>
        <taxon>Mucoromycota</taxon>
        <taxon>Glomeromycotina</taxon>
        <taxon>Glomeromycetes</taxon>
        <taxon>Glomerales</taxon>
        <taxon>Glomeraceae</taxon>
        <taxon>Rhizophagus</taxon>
    </lineage>
</organism>
<reference evidence="5" key="1">
    <citation type="submission" date="2019-10" db="EMBL/GenBank/DDBJ databases">
        <title>Conservation and host-specific expression of non-tandemly repeated heterogenous ribosome RNA gene in arbuscular mycorrhizal fungi.</title>
        <authorList>
            <person name="Maeda T."/>
            <person name="Kobayashi Y."/>
            <person name="Nakagawa T."/>
            <person name="Ezawa T."/>
            <person name="Yamaguchi K."/>
            <person name="Bino T."/>
            <person name="Nishimoto Y."/>
            <person name="Shigenobu S."/>
            <person name="Kawaguchi M."/>
        </authorList>
    </citation>
    <scope>NUCLEOTIDE SEQUENCE</scope>
    <source>
        <strain evidence="5">HR1</strain>
    </source>
</reference>
<dbReference type="EMBL" id="BLAL01000274">
    <property type="protein sequence ID" value="GES98557.1"/>
    <property type="molecule type" value="Genomic_DNA"/>
</dbReference>
<dbReference type="InterPro" id="IPR045379">
    <property type="entry name" value="Crinkler_N"/>
</dbReference>
<keyword evidence="5" id="KW-0378">Hydrolase</keyword>
<evidence type="ECO:0000313" key="5">
    <source>
        <dbReference type="EMBL" id="GES98557.1"/>
    </source>
</evidence>
<accession>A0A8H3R0Q6</accession>
<evidence type="ECO:0000313" key="6">
    <source>
        <dbReference type="Proteomes" id="UP000615446"/>
    </source>
</evidence>
<evidence type="ECO:0000259" key="4">
    <source>
        <dbReference type="Pfam" id="PF20147"/>
    </source>
</evidence>
<proteinExistence type="predicted"/>
<sequence length="269" mass="30722">MLMEPNCILLGKTSINDSFTVRVCDKNNINGNEVLFDQLKISGLKYLIYNEIKKYINNDYNDLNLWNADIAFGENLKDLTVEQICKNSEHLVPIIHFKKYFPDQDAVDKSLIFVQVPVTDEKYDRIIGIKCCQMKSKCLPTFYLSNMKFAQVLPRATSIEDAMKKILEGIHESMAVDVDEPKSMALKQRDFKQAIDVIDKYFRNSLVKQKAGKKATPTAKTNYRILLCGGAPGIGKTRYGVELFNSLDKEWDTSKKPKALHALYASRFL</sequence>
<dbReference type="Pfam" id="PF20147">
    <property type="entry name" value="Crinkler"/>
    <property type="match status" value="1"/>
</dbReference>
<evidence type="ECO:0000256" key="3">
    <source>
        <dbReference type="ARBA" id="ARBA00022525"/>
    </source>
</evidence>
<dbReference type="GO" id="GO:0043657">
    <property type="term" value="C:host cell"/>
    <property type="evidence" value="ECO:0007669"/>
    <property type="project" value="UniProtKB-SubCell"/>
</dbReference>
<comment type="subcellular location">
    <subcellularLocation>
        <location evidence="1">Host cell</location>
    </subcellularLocation>
    <subcellularLocation>
        <location evidence="2">Secreted</location>
    </subcellularLocation>
</comment>
<evidence type="ECO:0000256" key="2">
    <source>
        <dbReference type="ARBA" id="ARBA00004613"/>
    </source>
</evidence>
<dbReference type="Proteomes" id="UP000615446">
    <property type="component" value="Unassembled WGS sequence"/>
</dbReference>